<feature type="domain" description="C2" evidence="1">
    <location>
        <begin position="1"/>
        <end position="109"/>
    </location>
</feature>
<dbReference type="EMBL" id="JAVYJV010000001">
    <property type="protein sequence ID" value="KAK4380608.1"/>
    <property type="molecule type" value="Genomic_DNA"/>
</dbReference>
<accession>A0AAE1SZX7</accession>
<dbReference type="Gene3D" id="2.60.40.150">
    <property type="entry name" value="C2 domain"/>
    <property type="match status" value="1"/>
</dbReference>
<keyword evidence="3" id="KW-1185">Reference proteome</keyword>
<protein>
    <recommendedName>
        <fullName evidence="1">C2 domain-containing protein</fullName>
    </recommendedName>
</protein>
<gene>
    <name evidence="2" type="ORF">RND71_002470</name>
</gene>
<organism evidence="2 3">
    <name type="scientific">Anisodus tanguticus</name>
    <dbReference type="NCBI Taxonomy" id="243964"/>
    <lineage>
        <taxon>Eukaryota</taxon>
        <taxon>Viridiplantae</taxon>
        <taxon>Streptophyta</taxon>
        <taxon>Embryophyta</taxon>
        <taxon>Tracheophyta</taxon>
        <taxon>Spermatophyta</taxon>
        <taxon>Magnoliopsida</taxon>
        <taxon>eudicotyledons</taxon>
        <taxon>Gunneridae</taxon>
        <taxon>Pentapetalae</taxon>
        <taxon>asterids</taxon>
        <taxon>lamiids</taxon>
        <taxon>Solanales</taxon>
        <taxon>Solanaceae</taxon>
        <taxon>Solanoideae</taxon>
        <taxon>Hyoscyameae</taxon>
        <taxon>Anisodus</taxon>
    </lineage>
</organism>
<name>A0AAE1SZX7_9SOLA</name>
<dbReference type="InterPro" id="IPR035892">
    <property type="entry name" value="C2_domain_sf"/>
</dbReference>
<evidence type="ECO:0000313" key="2">
    <source>
        <dbReference type="EMBL" id="KAK4380608.1"/>
    </source>
</evidence>
<proteinExistence type="predicted"/>
<dbReference type="Proteomes" id="UP001291623">
    <property type="component" value="Unassembled WGS sequence"/>
</dbReference>
<dbReference type="AlphaFoldDB" id="A0AAE1SZX7"/>
<sequence>MEARYFYFTVHSASNLVDVRHFGEMKVYSKVSIAGKSKCTEVDLVNKTNPEWNNTLCFIVPEEDIIKEDVPAVIELFCQRSLSYDKYIGELNLTLRPFYKGECNFPLLRNDSNQSKSFGTLKFSHEVGDKILVVSDSSSSSKDYGRKREIFNIAVGVGQLIATVFSS</sequence>
<comment type="caution">
    <text evidence="2">The sequence shown here is derived from an EMBL/GenBank/DDBJ whole genome shotgun (WGS) entry which is preliminary data.</text>
</comment>
<dbReference type="PANTHER" id="PTHR32246:SF96">
    <property type="entry name" value="PROTEIN SRC2 HOMOLOG"/>
    <property type="match status" value="1"/>
</dbReference>
<dbReference type="InterPro" id="IPR000008">
    <property type="entry name" value="C2_dom"/>
</dbReference>
<dbReference type="SUPFAM" id="SSF49562">
    <property type="entry name" value="C2 domain (Calcium/lipid-binding domain, CaLB)"/>
    <property type="match status" value="1"/>
</dbReference>
<dbReference type="PROSITE" id="PS50004">
    <property type="entry name" value="C2"/>
    <property type="match status" value="1"/>
</dbReference>
<evidence type="ECO:0000259" key="1">
    <source>
        <dbReference type="PROSITE" id="PS50004"/>
    </source>
</evidence>
<dbReference type="Pfam" id="PF00168">
    <property type="entry name" value="C2"/>
    <property type="match status" value="1"/>
</dbReference>
<dbReference type="PANTHER" id="PTHR32246">
    <property type="entry name" value="INGRESSION PROTEIN FIC1"/>
    <property type="match status" value="1"/>
</dbReference>
<reference evidence="2" key="1">
    <citation type="submission" date="2023-12" db="EMBL/GenBank/DDBJ databases">
        <title>Genome assembly of Anisodus tanguticus.</title>
        <authorList>
            <person name="Wang Y.-J."/>
        </authorList>
    </citation>
    <scope>NUCLEOTIDE SEQUENCE</scope>
    <source>
        <strain evidence="2">KB-2021</strain>
        <tissue evidence="2">Leaf</tissue>
    </source>
</reference>
<evidence type="ECO:0000313" key="3">
    <source>
        <dbReference type="Proteomes" id="UP001291623"/>
    </source>
</evidence>